<dbReference type="AlphaFoldDB" id="A0A194WCS0"/>
<evidence type="ECO:0000313" key="2">
    <source>
        <dbReference type="EMBL" id="KUI73893.1"/>
    </source>
</evidence>
<sequence>MAGAQRSGLASFDLGLGFGALVQYWRAVLLRNRYHSLPGYSTGEIPEGSRDSKEDPSTNSAGWYLSKAATACPIAYNAMFVPTGSLLKSTALASSSRLEST</sequence>
<evidence type="ECO:0000313" key="3">
    <source>
        <dbReference type="Proteomes" id="UP000078559"/>
    </source>
</evidence>
<gene>
    <name evidence="2" type="ORF">VM1G_09405</name>
</gene>
<feature type="region of interest" description="Disordered" evidence="1">
    <location>
        <begin position="37"/>
        <end position="59"/>
    </location>
</feature>
<keyword evidence="3" id="KW-1185">Reference proteome</keyword>
<dbReference type="EMBL" id="CM003108">
    <property type="protein sequence ID" value="KUI73893.1"/>
    <property type="molecule type" value="Genomic_DNA"/>
</dbReference>
<name>A0A194WCS0_CYTMA</name>
<organism evidence="2 3">
    <name type="scientific">Cytospora mali</name>
    <name type="common">Apple Valsa canker fungus</name>
    <name type="synonym">Valsa mali</name>
    <dbReference type="NCBI Taxonomy" id="578113"/>
    <lineage>
        <taxon>Eukaryota</taxon>
        <taxon>Fungi</taxon>
        <taxon>Dikarya</taxon>
        <taxon>Ascomycota</taxon>
        <taxon>Pezizomycotina</taxon>
        <taxon>Sordariomycetes</taxon>
        <taxon>Sordariomycetidae</taxon>
        <taxon>Diaporthales</taxon>
        <taxon>Cytosporaceae</taxon>
        <taxon>Cytospora</taxon>
    </lineage>
</organism>
<protein>
    <submittedName>
        <fullName evidence="2">Uncharacterized protein</fullName>
    </submittedName>
</protein>
<reference evidence="2" key="1">
    <citation type="submission" date="2014-12" db="EMBL/GenBank/DDBJ databases">
        <title>Genome Sequence of Valsa Canker Pathogens Uncovers a Specific Adaption of Colonization on Woody Bark.</title>
        <authorList>
            <person name="Yin Z."/>
            <person name="Liu H."/>
            <person name="Gao X."/>
            <person name="Li Z."/>
            <person name="Song N."/>
            <person name="Ke X."/>
            <person name="Dai Q."/>
            <person name="Wu Y."/>
            <person name="Sun Y."/>
            <person name="Xu J.-R."/>
            <person name="Kang Z.K."/>
            <person name="Wang L."/>
            <person name="Huang L."/>
        </authorList>
    </citation>
    <scope>NUCLEOTIDE SEQUENCE [LARGE SCALE GENOMIC DNA]</scope>
    <source>
        <strain evidence="2">03-8</strain>
    </source>
</reference>
<accession>A0A194WCS0</accession>
<dbReference type="Proteomes" id="UP000078559">
    <property type="component" value="Chromosome 11"/>
</dbReference>
<feature type="compositionally biased region" description="Basic and acidic residues" evidence="1">
    <location>
        <begin position="47"/>
        <end position="56"/>
    </location>
</feature>
<evidence type="ECO:0000256" key="1">
    <source>
        <dbReference type="SAM" id="MobiDB-lite"/>
    </source>
</evidence>
<proteinExistence type="predicted"/>